<evidence type="ECO:0000313" key="1">
    <source>
        <dbReference type="EMBL" id="CDW46442.1"/>
    </source>
</evidence>
<accession>A0A0K2V8G9</accession>
<reference evidence="1" key="1">
    <citation type="submission" date="2014-05" db="EMBL/GenBank/DDBJ databases">
        <authorList>
            <person name="Chronopoulou M."/>
        </authorList>
    </citation>
    <scope>NUCLEOTIDE SEQUENCE</scope>
    <source>
        <tissue evidence="1">Whole organism</tissue>
    </source>
</reference>
<sequence>MKEIQDCLLRGLWPLLPSAAPTPPPTFVAQTFVSD</sequence>
<dbReference type="AlphaFoldDB" id="A0A0K2V8G9"/>
<organism evidence="1">
    <name type="scientific">Lepeophtheirus salmonis</name>
    <name type="common">Salmon louse</name>
    <name type="synonym">Caligus salmonis</name>
    <dbReference type="NCBI Taxonomy" id="72036"/>
    <lineage>
        <taxon>Eukaryota</taxon>
        <taxon>Metazoa</taxon>
        <taxon>Ecdysozoa</taxon>
        <taxon>Arthropoda</taxon>
        <taxon>Crustacea</taxon>
        <taxon>Multicrustacea</taxon>
        <taxon>Hexanauplia</taxon>
        <taxon>Copepoda</taxon>
        <taxon>Siphonostomatoida</taxon>
        <taxon>Caligidae</taxon>
        <taxon>Lepeophtheirus</taxon>
    </lineage>
</organism>
<protein>
    <submittedName>
        <fullName evidence="1">Uncharacterized protein</fullName>
    </submittedName>
</protein>
<name>A0A0K2V8G9_LEPSM</name>
<proteinExistence type="predicted"/>
<dbReference type="EMBL" id="HACA01029081">
    <property type="protein sequence ID" value="CDW46442.1"/>
    <property type="molecule type" value="Transcribed_RNA"/>
</dbReference>